<dbReference type="Pfam" id="PF06170">
    <property type="entry name" value="DUF983"/>
    <property type="match status" value="1"/>
</dbReference>
<name>A0A0U3GTK7_9FLAO</name>
<evidence type="ECO:0000313" key="1">
    <source>
        <dbReference type="EMBL" id="ALU26032.1"/>
    </source>
</evidence>
<protein>
    <submittedName>
        <fullName evidence="1">Uncharacterized protein</fullName>
    </submittedName>
</protein>
<organism evidence="1 2">
    <name type="scientific">Myroides odoratimimus</name>
    <dbReference type="NCBI Taxonomy" id="76832"/>
    <lineage>
        <taxon>Bacteria</taxon>
        <taxon>Pseudomonadati</taxon>
        <taxon>Bacteroidota</taxon>
        <taxon>Flavobacteriia</taxon>
        <taxon>Flavobacteriales</taxon>
        <taxon>Flavobacteriaceae</taxon>
        <taxon>Myroides</taxon>
    </lineage>
</organism>
<dbReference type="Proteomes" id="UP000069030">
    <property type="component" value="Chromosome"/>
</dbReference>
<sequence length="124" mass="14586">MSYISKVISGKCPNCGKEHIFHDKGNPITFKMPKMTKECGSCGYNFHRETGFYFGAMYMSYALTVAEMVTVMVLRLIINHLFDLNITMLHAFIAIVFVIFILWTFNYRLSRIMWLNLFYKKDEQ</sequence>
<dbReference type="EMBL" id="CP013690">
    <property type="protein sequence ID" value="ALU26032.1"/>
    <property type="molecule type" value="Genomic_DNA"/>
</dbReference>
<dbReference type="InterPro" id="IPR009325">
    <property type="entry name" value="DUF983"/>
</dbReference>
<reference evidence="1 2" key="1">
    <citation type="journal article" date="2016" name="J. Zhejiang Univ. Sci. B">
        <title>Antibiotic resistance mechanisms of Myroides sp.</title>
        <authorList>
            <person name="Hu S."/>
            <person name="Yuan S."/>
            <person name="Qu H."/>
            <person name="Jiang T."/>
            <person name="Zhou Y."/>
            <person name="Wang M."/>
            <person name="Ming D."/>
        </authorList>
    </citation>
    <scope>NUCLEOTIDE SEQUENCE [LARGE SCALE GENOMIC DNA]</scope>
    <source>
        <strain evidence="1 2">PR63039</strain>
    </source>
</reference>
<dbReference type="AlphaFoldDB" id="A0A0U3GTK7"/>
<proteinExistence type="predicted"/>
<gene>
    <name evidence="1" type="ORF">AS202_07685</name>
</gene>
<evidence type="ECO:0000313" key="2">
    <source>
        <dbReference type="Proteomes" id="UP000069030"/>
    </source>
</evidence>
<dbReference type="RefSeq" id="WP_006257459.1">
    <property type="nucleotide sequence ID" value="NZ_BCMQ01000001.1"/>
</dbReference>
<accession>A0A0U3GTK7</accession>
<dbReference type="eggNOG" id="COG5349">
    <property type="taxonomic scope" value="Bacteria"/>
</dbReference>
<dbReference type="GeneID" id="66974678"/>
<dbReference type="KEGG" id="mod:AS202_07685"/>